<dbReference type="Proteomes" id="UP001500393">
    <property type="component" value="Unassembled WGS sequence"/>
</dbReference>
<evidence type="ECO:0000313" key="4">
    <source>
        <dbReference type="EMBL" id="GAA1579321.1"/>
    </source>
</evidence>
<dbReference type="PRINTS" id="PR00146">
    <property type="entry name" value="DHPICSNTHASE"/>
</dbReference>
<sequence>MTVQRPVVVAAAPTLFAADGSLDLHRSTRLYRHIAESGVDALFVGGTTAEFPSLDERERADLVRAALDAAPASRVIAHVGAASGWQAARLTKRVRSLGARRLAAVTPYFLPAGPRALREYYAQVCDAADGLPVYAYIYPDLTNTTVRPDQLAELAALPGLIGAKVSMSGAAPIAAYAAAVPPGFELLSGSDAELAPVVRAGGLGVVSGVASAVPEPFLALAAAVAEGNTQAEQEAQEEADQAVAAIGPSIALLKEALALRDLPTGSSRMALDVPNDDALDRLTHFLDGAYTNGARTDAIAEPPAAS</sequence>
<evidence type="ECO:0000256" key="3">
    <source>
        <dbReference type="PIRNR" id="PIRNR001365"/>
    </source>
</evidence>
<dbReference type="PANTHER" id="PTHR12128">
    <property type="entry name" value="DIHYDRODIPICOLINATE SYNTHASE"/>
    <property type="match status" value="1"/>
</dbReference>
<evidence type="ECO:0000313" key="5">
    <source>
        <dbReference type="Proteomes" id="UP001500393"/>
    </source>
</evidence>
<dbReference type="PANTHER" id="PTHR12128:SF66">
    <property type="entry name" value="4-HYDROXY-2-OXOGLUTARATE ALDOLASE, MITOCHONDRIAL"/>
    <property type="match status" value="1"/>
</dbReference>
<comment type="caution">
    <text evidence="4">The sequence shown here is derived from an EMBL/GenBank/DDBJ whole genome shotgun (WGS) entry which is preliminary data.</text>
</comment>
<evidence type="ECO:0000256" key="2">
    <source>
        <dbReference type="ARBA" id="ARBA00023239"/>
    </source>
</evidence>
<dbReference type="RefSeq" id="WP_344215306.1">
    <property type="nucleotide sequence ID" value="NZ_BAAAOS010000020.1"/>
</dbReference>
<proteinExistence type="inferred from homology"/>
<dbReference type="SMART" id="SM01130">
    <property type="entry name" value="DHDPS"/>
    <property type="match status" value="1"/>
</dbReference>
<dbReference type="Gene3D" id="3.20.20.70">
    <property type="entry name" value="Aldolase class I"/>
    <property type="match status" value="1"/>
</dbReference>
<protein>
    <submittedName>
        <fullName evidence="4">Dihydrodipicolinate synthase family protein</fullName>
    </submittedName>
</protein>
<comment type="similarity">
    <text evidence="1 3">Belongs to the DapA family.</text>
</comment>
<evidence type="ECO:0000256" key="1">
    <source>
        <dbReference type="ARBA" id="ARBA00007592"/>
    </source>
</evidence>
<dbReference type="Pfam" id="PF00701">
    <property type="entry name" value="DHDPS"/>
    <property type="match status" value="1"/>
</dbReference>
<reference evidence="4 5" key="1">
    <citation type="journal article" date="2019" name="Int. J. Syst. Evol. Microbiol.">
        <title>The Global Catalogue of Microorganisms (GCM) 10K type strain sequencing project: providing services to taxonomists for standard genome sequencing and annotation.</title>
        <authorList>
            <consortium name="The Broad Institute Genomics Platform"/>
            <consortium name="The Broad Institute Genome Sequencing Center for Infectious Disease"/>
            <person name="Wu L."/>
            <person name="Ma J."/>
        </authorList>
    </citation>
    <scope>NUCLEOTIDE SEQUENCE [LARGE SCALE GENOMIC DNA]</scope>
    <source>
        <strain evidence="4 5">JCM 14969</strain>
    </source>
</reference>
<keyword evidence="2 3" id="KW-0456">Lyase</keyword>
<dbReference type="EMBL" id="BAAAOS010000020">
    <property type="protein sequence ID" value="GAA1579321.1"/>
    <property type="molecule type" value="Genomic_DNA"/>
</dbReference>
<keyword evidence="5" id="KW-1185">Reference proteome</keyword>
<dbReference type="InterPro" id="IPR013785">
    <property type="entry name" value="Aldolase_TIM"/>
</dbReference>
<dbReference type="SUPFAM" id="SSF51569">
    <property type="entry name" value="Aldolase"/>
    <property type="match status" value="1"/>
</dbReference>
<dbReference type="PIRSF" id="PIRSF001365">
    <property type="entry name" value="DHDPS"/>
    <property type="match status" value="1"/>
</dbReference>
<organism evidence="4 5">
    <name type="scientific">Kribbella sancticallisti</name>
    <dbReference type="NCBI Taxonomy" id="460087"/>
    <lineage>
        <taxon>Bacteria</taxon>
        <taxon>Bacillati</taxon>
        <taxon>Actinomycetota</taxon>
        <taxon>Actinomycetes</taxon>
        <taxon>Propionibacteriales</taxon>
        <taxon>Kribbellaceae</taxon>
        <taxon>Kribbella</taxon>
    </lineage>
</organism>
<dbReference type="InterPro" id="IPR002220">
    <property type="entry name" value="DapA-like"/>
</dbReference>
<name>A0ABN2DN60_9ACTN</name>
<gene>
    <name evidence="4" type="ORF">GCM10009789_36270</name>
</gene>
<dbReference type="CDD" id="cd00408">
    <property type="entry name" value="DHDPS-like"/>
    <property type="match status" value="1"/>
</dbReference>
<accession>A0ABN2DN60</accession>